<dbReference type="InterPro" id="IPR007353">
    <property type="entry name" value="DUF421"/>
</dbReference>
<evidence type="ECO:0000256" key="7">
    <source>
        <dbReference type="SAM" id="Phobius"/>
    </source>
</evidence>
<organism evidence="9 10">
    <name type="scientific">Ruminococcus flavefaciens</name>
    <dbReference type="NCBI Taxonomy" id="1265"/>
    <lineage>
        <taxon>Bacteria</taxon>
        <taxon>Bacillati</taxon>
        <taxon>Bacillota</taxon>
        <taxon>Clostridia</taxon>
        <taxon>Eubacteriales</taxon>
        <taxon>Oscillospiraceae</taxon>
        <taxon>Ruminococcus</taxon>
    </lineage>
</organism>
<protein>
    <submittedName>
        <fullName evidence="9">Uncharacterized membrane protein YcaP, DUF421 family</fullName>
    </submittedName>
</protein>
<proteinExistence type="inferred from homology"/>
<reference evidence="9 10" key="1">
    <citation type="submission" date="2016-11" db="EMBL/GenBank/DDBJ databases">
        <authorList>
            <person name="Jaros S."/>
            <person name="Januszkiewicz K."/>
            <person name="Wedrychowicz H."/>
        </authorList>
    </citation>
    <scope>NUCLEOTIDE SEQUENCE [LARGE SCALE GENOMIC DNA]</scope>
    <source>
        <strain evidence="9 10">Y1</strain>
    </source>
</reference>
<evidence type="ECO:0000256" key="3">
    <source>
        <dbReference type="ARBA" id="ARBA00022475"/>
    </source>
</evidence>
<comment type="similarity">
    <text evidence="2">Belongs to the UPF0702 family.</text>
</comment>
<evidence type="ECO:0000256" key="6">
    <source>
        <dbReference type="ARBA" id="ARBA00023136"/>
    </source>
</evidence>
<dbReference type="Pfam" id="PF04239">
    <property type="entry name" value="DUF421"/>
    <property type="match status" value="1"/>
</dbReference>
<dbReference type="PANTHER" id="PTHR34582:SF6">
    <property type="entry name" value="UPF0702 TRANSMEMBRANE PROTEIN YCAP"/>
    <property type="match status" value="1"/>
</dbReference>
<evidence type="ECO:0000313" key="10">
    <source>
        <dbReference type="Proteomes" id="UP000184394"/>
    </source>
</evidence>
<feature type="domain" description="YetF C-terminal" evidence="8">
    <location>
        <begin position="80"/>
        <end position="211"/>
    </location>
</feature>
<evidence type="ECO:0000256" key="2">
    <source>
        <dbReference type="ARBA" id="ARBA00006448"/>
    </source>
</evidence>
<keyword evidence="4 7" id="KW-0812">Transmembrane</keyword>
<dbReference type="EMBL" id="FRCT01000018">
    <property type="protein sequence ID" value="SHM84885.1"/>
    <property type="molecule type" value="Genomic_DNA"/>
</dbReference>
<accession>A0A1M7M2T3</accession>
<keyword evidence="3" id="KW-1003">Cell membrane</keyword>
<feature type="transmembrane region" description="Helical" evidence="7">
    <location>
        <begin position="6"/>
        <end position="25"/>
    </location>
</feature>
<dbReference type="AlphaFoldDB" id="A0A1M7M2T3"/>
<comment type="subcellular location">
    <subcellularLocation>
        <location evidence="1">Cell membrane</location>
        <topology evidence="1">Multi-pass membrane protein</topology>
    </subcellularLocation>
</comment>
<dbReference type="InterPro" id="IPR023090">
    <property type="entry name" value="UPF0702_alpha/beta_dom_sf"/>
</dbReference>
<dbReference type="PANTHER" id="PTHR34582">
    <property type="entry name" value="UPF0702 TRANSMEMBRANE PROTEIN YCAP"/>
    <property type="match status" value="1"/>
</dbReference>
<name>A0A1M7M2T3_RUMFL</name>
<sequence length="235" mass="26905">MELLKTAWISFLSIIVLFLLTKLMGNKQLSQLSMFDYIIGISIGSIAAECSFEDEHPERMIVAMIIYALSAYAVSIITGKSTYFRKVLIGRPLILFHNGKLYRDNFKKARIDISDFLTHCRNQGYFDLTNLRTAVFEYNGSLSLLPVDSDRPLKPSDLEIEPEQEEIMVNVILDGHINDVNLKKSGFERVWLDKQLHEQGFNNAKEIFLGMADTVKKTLQLYPMEVKKQSADPFE</sequence>
<evidence type="ECO:0000256" key="1">
    <source>
        <dbReference type="ARBA" id="ARBA00004651"/>
    </source>
</evidence>
<dbReference type="GO" id="GO:0005886">
    <property type="term" value="C:plasma membrane"/>
    <property type="evidence" value="ECO:0007669"/>
    <property type="project" value="UniProtKB-SubCell"/>
</dbReference>
<evidence type="ECO:0000256" key="5">
    <source>
        <dbReference type="ARBA" id="ARBA00022989"/>
    </source>
</evidence>
<evidence type="ECO:0000259" key="8">
    <source>
        <dbReference type="Pfam" id="PF04239"/>
    </source>
</evidence>
<dbReference type="Gene3D" id="3.30.240.20">
    <property type="entry name" value="bsu07140 like domains"/>
    <property type="match status" value="2"/>
</dbReference>
<dbReference type="RefSeq" id="WP_072952219.1">
    <property type="nucleotide sequence ID" value="NZ_FRCT01000018.1"/>
</dbReference>
<keyword evidence="5 7" id="KW-1133">Transmembrane helix</keyword>
<dbReference type="Proteomes" id="UP000184394">
    <property type="component" value="Unassembled WGS sequence"/>
</dbReference>
<evidence type="ECO:0000313" key="9">
    <source>
        <dbReference type="EMBL" id="SHM84885.1"/>
    </source>
</evidence>
<gene>
    <name evidence="9" type="ORF">SAMN04487860_11818</name>
</gene>
<feature type="transmembrane region" description="Helical" evidence="7">
    <location>
        <begin position="60"/>
        <end position="79"/>
    </location>
</feature>
<dbReference type="OrthoDB" id="9778331at2"/>
<keyword evidence="6 7" id="KW-0472">Membrane</keyword>
<evidence type="ECO:0000256" key="4">
    <source>
        <dbReference type="ARBA" id="ARBA00022692"/>
    </source>
</evidence>